<evidence type="ECO:0000313" key="2">
    <source>
        <dbReference type="EMBL" id="CDT71801.1"/>
    </source>
</evidence>
<keyword evidence="2" id="KW-0548">Nucleotidyltransferase</keyword>
<gene>
    <name evidence="2" type="ORF">VCR31J2_1290087</name>
</gene>
<keyword evidence="2" id="KW-0695">RNA-directed DNA polymerase</keyword>
<proteinExistence type="predicted"/>
<dbReference type="AlphaFoldDB" id="A0AA86WYQ9"/>
<evidence type="ECO:0000259" key="1">
    <source>
        <dbReference type="PROSITE" id="PS50878"/>
    </source>
</evidence>
<dbReference type="EMBL" id="CCKJ01000034">
    <property type="protein sequence ID" value="CDT71801.1"/>
    <property type="molecule type" value="Genomic_DNA"/>
</dbReference>
<dbReference type="PROSITE" id="PS50878">
    <property type="entry name" value="RT_POL"/>
    <property type="match status" value="1"/>
</dbReference>
<dbReference type="CDD" id="cd01646">
    <property type="entry name" value="RT_Bac_retron_I"/>
    <property type="match status" value="1"/>
</dbReference>
<dbReference type="Pfam" id="PF00078">
    <property type="entry name" value="RVT_1"/>
    <property type="match status" value="1"/>
</dbReference>
<dbReference type="InterPro" id="IPR000477">
    <property type="entry name" value="RT_dom"/>
</dbReference>
<dbReference type="SUPFAM" id="SSF56672">
    <property type="entry name" value="DNA/RNA polymerases"/>
    <property type="match status" value="1"/>
</dbReference>
<keyword evidence="3" id="KW-1185">Reference proteome</keyword>
<evidence type="ECO:0000313" key="3">
    <source>
        <dbReference type="Proteomes" id="UP000041625"/>
    </source>
</evidence>
<organism evidence="2 3">
    <name type="scientific">Vibrio coralliirubri</name>
    <dbReference type="NCBI Taxonomy" id="1516159"/>
    <lineage>
        <taxon>Bacteria</taxon>
        <taxon>Pseudomonadati</taxon>
        <taxon>Pseudomonadota</taxon>
        <taxon>Gammaproteobacteria</taxon>
        <taxon>Vibrionales</taxon>
        <taxon>Vibrionaceae</taxon>
        <taxon>Vibrio</taxon>
    </lineage>
</organism>
<reference evidence="2 3" key="1">
    <citation type="submission" date="2014-06" db="EMBL/GenBank/DDBJ databases">
        <authorList>
            <person name="Le Roux F."/>
        </authorList>
    </citation>
    <scope>NUCLEOTIDE SEQUENCE [LARGE SCALE GENOMIC DNA]</scope>
    <source>
        <strain evidence="2 3">J2-31</strain>
    </source>
</reference>
<dbReference type="Proteomes" id="UP000041625">
    <property type="component" value="Unassembled WGS sequence"/>
</dbReference>
<sequence>MTADEAQDFLLKHKSYCNFPLPPYFDFTNLLSEVKEHLATKQNGLSDIGLKEASNYDDVNYVLQTNKDGHYSWRPFQLIHPALYVHLVSKITEEDNWQIIQERFALFQVNDKMLNAGIPREAGEDSASDTAESVKGWWNDVEQQSLIKALEFKYLFSTDISNFYPSIYTHSVSWAIHTKPVAKEQRNRNKMSLIGVTIDKTLQHMQNGQTNGIPQGSVLMDFIAELILGYADFELTSKLDTLGVEDYYIIRYRDDYRVFTNLKEDSETIARQITLTLQELGLQLNASKTSISEDIIISSIKEDKRVALSIFGKSHWESTIQKSLLKLVMFSRKYPNSGQIDKQLARLSKKLESKTQLKEDPKPIISIISDIMLTNPRSFPSCALVLSNTLKFIEDDEEKIELLTKIKNKFKSVLGTGVLDIWLQRISYPIQPDLEFNEALCNIVANVPDINIWESSWINEEAFKGGALATSIVDRDKLNSCDSIITEDEVVLFPYDFDFDEEFEEIEL</sequence>
<name>A0AA86WYQ9_9VIBR</name>
<comment type="caution">
    <text evidence="2">The sequence shown here is derived from an EMBL/GenBank/DDBJ whole genome shotgun (WGS) entry which is preliminary data.</text>
</comment>
<protein>
    <submittedName>
        <fullName evidence="2">Reverse transcriptase</fullName>
    </submittedName>
</protein>
<feature type="domain" description="Reverse transcriptase" evidence="1">
    <location>
        <begin position="1"/>
        <end position="315"/>
    </location>
</feature>
<accession>A0AA86WYQ9</accession>
<dbReference type="GO" id="GO:0003964">
    <property type="term" value="F:RNA-directed DNA polymerase activity"/>
    <property type="evidence" value="ECO:0007669"/>
    <property type="project" value="UniProtKB-KW"/>
</dbReference>
<dbReference type="InterPro" id="IPR043502">
    <property type="entry name" value="DNA/RNA_pol_sf"/>
</dbReference>
<keyword evidence="2" id="KW-0808">Transferase</keyword>